<dbReference type="PROSITE" id="PS50259">
    <property type="entry name" value="G_PROTEIN_RECEP_F3_4"/>
    <property type="match status" value="1"/>
</dbReference>
<dbReference type="GO" id="GO:0005886">
    <property type="term" value="C:plasma membrane"/>
    <property type="evidence" value="ECO:0000318"/>
    <property type="project" value="GO_Central"/>
</dbReference>
<organism evidence="14 15">
    <name type="scientific">Xenopus laevis</name>
    <name type="common">African clawed frog</name>
    <dbReference type="NCBI Taxonomy" id="8355"/>
    <lineage>
        <taxon>Eukaryota</taxon>
        <taxon>Metazoa</taxon>
        <taxon>Chordata</taxon>
        <taxon>Craniata</taxon>
        <taxon>Vertebrata</taxon>
        <taxon>Euteleostomi</taxon>
        <taxon>Amphibia</taxon>
        <taxon>Batrachia</taxon>
        <taxon>Anura</taxon>
        <taxon>Pipoidea</taxon>
        <taxon>Pipidae</taxon>
        <taxon>Xenopodinae</taxon>
        <taxon>Xenopus</taxon>
        <taxon>Xenopus</taxon>
    </lineage>
</organism>
<dbReference type="GeneID" id="108700596"/>
<evidence type="ECO:0000256" key="12">
    <source>
        <dbReference type="SAM" id="SignalP"/>
    </source>
</evidence>
<evidence type="ECO:0000256" key="7">
    <source>
        <dbReference type="ARBA" id="ARBA00023136"/>
    </source>
</evidence>
<keyword evidence="14" id="KW-1185">Reference proteome</keyword>
<dbReference type="Pfam" id="PF00003">
    <property type="entry name" value="7tm_3"/>
    <property type="match status" value="1"/>
</dbReference>
<evidence type="ECO:0000256" key="6">
    <source>
        <dbReference type="ARBA" id="ARBA00023040"/>
    </source>
</evidence>
<dbReference type="InterPro" id="IPR001828">
    <property type="entry name" value="ANF_lig-bd_rcpt"/>
</dbReference>
<dbReference type="SUPFAM" id="SSF53822">
    <property type="entry name" value="Periplasmic binding protein-like I"/>
    <property type="match status" value="2"/>
</dbReference>
<dbReference type="AlphaFoldDB" id="A0A8J1LN65"/>
<reference evidence="15" key="1">
    <citation type="submission" date="2025-08" db="UniProtKB">
        <authorList>
            <consortium name="RefSeq"/>
        </authorList>
    </citation>
    <scope>IDENTIFICATION</scope>
    <source>
        <strain evidence="15">J_2021</strain>
        <tissue evidence="15">Erythrocytes</tissue>
    </source>
</reference>
<dbReference type="PANTHER" id="PTHR24061">
    <property type="entry name" value="CALCIUM-SENSING RECEPTOR-RELATED"/>
    <property type="match status" value="1"/>
</dbReference>
<feature type="signal peptide" evidence="12">
    <location>
        <begin position="1"/>
        <end position="24"/>
    </location>
</feature>
<feature type="transmembrane region" description="Helical" evidence="11">
    <location>
        <begin position="706"/>
        <end position="730"/>
    </location>
</feature>
<dbReference type="InterPro" id="IPR011500">
    <property type="entry name" value="GPCR_3_9-Cys_dom"/>
</dbReference>
<protein>
    <submittedName>
        <fullName evidence="15">Vomeronasal type-2 receptor 26</fullName>
    </submittedName>
</protein>
<keyword evidence="3 11" id="KW-0812">Transmembrane</keyword>
<dbReference type="Gene3D" id="2.10.50.30">
    <property type="entry name" value="GPCR, family 3, nine cysteines domain"/>
    <property type="match status" value="1"/>
</dbReference>
<feature type="chain" id="PRO_5035239004" evidence="12">
    <location>
        <begin position="25"/>
        <end position="918"/>
    </location>
</feature>
<dbReference type="InterPro" id="IPR000068">
    <property type="entry name" value="GPCR_3_Ca_sens_rcpt-rel"/>
</dbReference>
<dbReference type="OrthoDB" id="5984008at2759"/>
<dbReference type="InterPro" id="IPR028082">
    <property type="entry name" value="Peripla_BP_I"/>
</dbReference>
<dbReference type="GO" id="GO:0004930">
    <property type="term" value="F:G protein-coupled receptor activity"/>
    <property type="evidence" value="ECO:0000318"/>
    <property type="project" value="GO_Central"/>
</dbReference>
<dbReference type="InterPro" id="IPR004073">
    <property type="entry name" value="GPCR_3_vmron_rcpt_2"/>
</dbReference>
<keyword evidence="6" id="KW-0297">G-protein coupled receptor</keyword>
<evidence type="ECO:0000256" key="5">
    <source>
        <dbReference type="ARBA" id="ARBA00022989"/>
    </source>
</evidence>
<dbReference type="InterPro" id="IPR017978">
    <property type="entry name" value="GPCR_3_C"/>
</dbReference>
<dbReference type="CTD" id="108700596"/>
<keyword evidence="10" id="KW-0807">Transducer</keyword>
<evidence type="ECO:0000313" key="14">
    <source>
        <dbReference type="Proteomes" id="UP000186698"/>
    </source>
</evidence>
<dbReference type="PROSITE" id="PS00981">
    <property type="entry name" value="G_PROTEIN_RECEP_F3_3"/>
    <property type="match status" value="1"/>
</dbReference>
<evidence type="ECO:0000256" key="3">
    <source>
        <dbReference type="ARBA" id="ARBA00022692"/>
    </source>
</evidence>
<gene>
    <name evidence="15" type="primary">v2rc-1.S</name>
</gene>
<dbReference type="Proteomes" id="UP000186698">
    <property type="component" value="Chromosome 8S"/>
</dbReference>
<accession>A0A8J1LN65</accession>
<evidence type="ECO:0000259" key="13">
    <source>
        <dbReference type="PROSITE" id="PS50259"/>
    </source>
</evidence>
<dbReference type="PANTHER" id="PTHR24061:SF578">
    <property type="entry name" value="LOW QUALITY PROTEIN: G-PROTEIN COUPLED RECEPTOR FAMILY C GROUP 6 MEMBER A"/>
    <property type="match status" value="1"/>
</dbReference>
<evidence type="ECO:0000256" key="1">
    <source>
        <dbReference type="ARBA" id="ARBA00004651"/>
    </source>
</evidence>
<evidence type="ECO:0000256" key="10">
    <source>
        <dbReference type="ARBA" id="ARBA00023224"/>
    </source>
</evidence>
<evidence type="ECO:0000256" key="11">
    <source>
        <dbReference type="SAM" id="Phobius"/>
    </source>
</evidence>
<feature type="transmembrane region" description="Helical" evidence="11">
    <location>
        <begin position="768"/>
        <end position="790"/>
    </location>
</feature>
<evidence type="ECO:0000256" key="9">
    <source>
        <dbReference type="ARBA" id="ARBA00023180"/>
    </source>
</evidence>
<dbReference type="InterPro" id="IPR038550">
    <property type="entry name" value="GPCR_3_9-Cys_sf"/>
</dbReference>
<dbReference type="FunFam" id="3.40.50.2300:FF:000024">
    <property type="entry name" value="Vomeronasal 2, receptor 73"/>
    <property type="match status" value="1"/>
</dbReference>
<dbReference type="InterPro" id="IPR017979">
    <property type="entry name" value="GPCR_3_CS"/>
</dbReference>
<sequence length="918" mass="103470">MKEMWNILLTSLLPFLVLVTHVDSLQTSSRTKQSCSLRIDSESPESYFKDGDFIIGGIFQIFILCGGEKHDFRNFPSPPVCIGPSFGHLLHLLAFIHAVEEINSRPDILPNITLGFHIYDAGSSEVLALKSTLNIISQSREPTPNFICAKKSKTVALLGHLLLSITYVIAQISQLYGYPQISYGVMDHISKYHTMYPSIPSEFKTITQLLEHFGWTWVGILGSADDNGQQTSEHLKKELMGSGICVEFLTILQRLSTHNINIAIGNIKRSTANIIILYLADPYLRVMARQRTFKSIFGKVWIFSVTLDIAADDSFRPYIHAFNGSLMVTIGRGDIFGFKTFLSNVSFKNMADNAFIVLFWSVSYGCSHKAFNEADTGSTCGHDMWKTDLLKEEANTYRMTYTVYNSVYVLAQALHMILHEKGTQASKSAFKLSNYLNRVHSKSSSGKSIVSTEKGNCASFDILNWVMYPNDTCPRSVCSEPCPPGFHKSLQNGKLPCCYDCVPCSCGEIANVSDSEHCMKCPEDHWSNPSKDLCIKRTIDFLSYTNPIGSTLTAITVTFSLITTAVLWLFVRHQNTPIVKANNCHLSYILLVSIILSLLCSFLFIGQPTKVTCLLRQITSVFMFSISLSSLLEKTVTVVIAFNSTKPRNMFKKWFGSKTTIVMTFICSFGEFVICICWVVWAPPSVDYDTKSTHNKITLQCREQSITAFSLAILYVGSLAFSCFIVAFLARNLPDRFNEAKHISFSMLVFCCVWVSFIPTYLSAKGKYMVAVEIFTILASNAGLIFCIFLPKCYIIILKPELNTKNHLKYMKPQSHVLNYYHHYLAALFAIEEINKNTNILPNITLGFHIYDTFSSERAALANTMYYLYQKRYIFPSIELAWMQEQKTLENNNRTSCGFGLVYEMVNSTALRNIVFTA</sequence>
<feature type="transmembrane region" description="Helical" evidence="11">
    <location>
        <begin position="552"/>
        <end position="571"/>
    </location>
</feature>
<keyword evidence="9" id="KW-0325">Glycoprotein</keyword>
<dbReference type="PRINTS" id="PR00248">
    <property type="entry name" value="GPCRMGR"/>
</dbReference>
<feature type="domain" description="G-protein coupled receptors family 3 profile" evidence="13">
    <location>
        <begin position="548"/>
        <end position="812"/>
    </location>
</feature>
<dbReference type="RefSeq" id="XP_041430631.1">
    <property type="nucleotide sequence ID" value="XM_041574697.1"/>
</dbReference>
<keyword evidence="7 11" id="KW-0472">Membrane</keyword>
<keyword evidence="8 15" id="KW-0675">Receptor</keyword>
<feature type="transmembrane region" description="Helical" evidence="11">
    <location>
        <begin position="662"/>
        <end position="681"/>
    </location>
</feature>
<dbReference type="InterPro" id="IPR000337">
    <property type="entry name" value="GPCR_3"/>
</dbReference>
<dbReference type="FunFam" id="2.10.50.30:FF:000003">
    <property type="entry name" value="Vomeronasal 2, receptor 120"/>
    <property type="match status" value="1"/>
</dbReference>
<evidence type="ECO:0000313" key="15">
    <source>
        <dbReference type="RefSeq" id="XP_041430631.1"/>
    </source>
</evidence>
<proteinExistence type="predicted"/>
<comment type="subcellular location">
    <subcellularLocation>
        <location evidence="1">Cell membrane</location>
        <topology evidence="1">Multi-pass membrane protein</topology>
    </subcellularLocation>
</comment>
<feature type="transmembrane region" description="Helical" evidence="11">
    <location>
        <begin position="583"/>
        <end position="606"/>
    </location>
</feature>
<feature type="transmembrane region" description="Helical" evidence="11">
    <location>
        <begin position="618"/>
        <end position="642"/>
    </location>
</feature>
<name>A0A8J1LN65_XENLA</name>
<keyword evidence="2" id="KW-1003">Cell membrane</keyword>
<dbReference type="PRINTS" id="PR01535">
    <property type="entry name" value="VOMERONASL2R"/>
</dbReference>
<dbReference type="Gene3D" id="3.40.50.2300">
    <property type="match status" value="3"/>
</dbReference>
<evidence type="ECO:0000256" key="2">
    <source>
        <dbReference type="ARBA" id="ARBA00022475"/>
    </source>
</evidence>
<evidence type="ECO:0000256" key="4">
    <source>
        <dbReference type="ARBA" id="ARBA00022729"/>
    </source>
</evidence>
<dbReference type="KEGG" id="xla:108700596"/>
<dbReference type="Pfam" id="PF01094">
    <property type="entry name" value="ANF_receptor"/>
    <property type="match status" value="2"/>
</dbReference>
<evidence type="ECO:0000256" key="8">
    <source>
        <dbReference type="ARBA" id="ARBA00023170"/>
    </source>
</evidence>
<dbReference type="Pfam" id="PF07562">
    <property type="entry name" value="NCD3G"/>
    <property type="match status" value="1"/>
</dbReference>
<keyword evidence="5 11" id="KW-1133">Transmembrane helix</keyword>
<keyword evidence="4 12" id="KW-0732">Signal</keyword>
<feature type="transmembrane region" description="Helical" evidence="11">
    <location>
        <begin position="742"/>
        <end position="762"/>
    </location>
</feature>